<proteinExistence type="predicted"/>
<gene>
    <name evidence="3" type="ORF">BST92_13285</name>
</gene>
<accession>A0A2S7UE12</accession>
<dbReference type="RefSeq" id="WP_105071895.1">
    <property type="nucleotide sequence ID" value="NZ_MTPW01000001.1"/>
</dbReference>
<dbReference type="Proteomes" id="UP000239747">
    <property type="component" value="Unassembled WGS sequence"/>
</dbReference>
<dbReference type="AlphaFoldDB" id="A0A2S7UE12"/>
<feature type="chain" id="PRO_5015721730" description="DUF5683 domain-containing protein" evidence="1">
    <location>
        <begin position="20"/>
        <end position="194"/>
    </location>
</feature>
<evidence type="ECO:0000313" key="4">
    <source>
        <dbReference type="Proteomes" id="UP000239747"/>
    </source>
</evidence>
<reference evidence="3 4" key="1">
    <citation type="submission" date="2017-01" db="EMBL/GenBank/DDBJ databases">
        <title>Trade-off between light-utilization and light-protection in marine flavobacteria.</title>
        <authorList>
            <person name="Kumagai Y."/>
            <person name="Yoshizawa S."/>
            <person name="Kogure K."/>
            <person name="Iwasaki W."/>
        </authorList>
    </citation>
    <scope>NUCLEOTIDE SEQUENCE [LARGE SCALE GENOMIC DNA]</scope>
    <source>
        <strain evidence="3 4">KCTC 32109</strain>
    </source>
</reference>
<evidence type="ECO:0000313" key="3">
    <source>
        <dbReference type="EMBL" id="PQJ32831.1"/>
    </source>
</evidence>
<evidence type="ECO:0000256" key="1">
    <source>
        <dbReference type="SAM" id="SignalP"/>
    </source>
</evidence>
<organism evidence="3 4">
    <name type="scientific">Nonlabens arenilitoris</name>
    <dbReference type="NCBI Taxonomy" id="1217969"/>
    <lineage>
        <taxon>Bacteria</taxon>
        <taxon>Pseudomonadati</taxon>
        <taxon>Bacteroidota</taxon>
        <taxon>Flavobacteriia</taxon>
        <taxon>Flavobacteriales</taxon>
        <taxon>Flavobacteriaceae</taxon>
        <taxon>Nonlabens</taxon>
    </lineage>
</organism>
<name>A0A2S7UE12_9FLAO</name>
<dbReference type="EMBL" id="MTPW01000001">
    <property type="protein sequence ID" value="PQJ32831.1"/>
    <property type="molecule type" value="Genomic_DNA"/>
</dbReference>
<keyword evidence="1" id="KW-0732">Signal</keyword>
<evidence type="ECO:0000259" key="2">
    <source>
        <dbReference type="Pfam" id="PF18935"/>
    </source>
</evidence>
<sequence length="194" mass="21344">MRNYLLYIFLIFVAFTSDAQDATRPAGEFNLIAADSVNTSIDANRPARAAFYSAILPGLGQAYNGRYWKVPLVYGALGTSVAVYLYNENQYQDLREAFRIRLAGGTNDAFSDADGNPIISDAGLERAQRTAQRNKELTLLITAGIYILQIIDANVDGHLDDFNVDRNLSLTPTIMNIEHVPSGANVGLSLIYNF</sequence>
<feature type="domain" description="DUF5683" evidence="2">
    <location>
        <begin position="44"/>
        <end position="194"/>
    </location>
</feature>
<dbReference type="InterPro" id="IPR043738">
    <property type="entry name" value="DUF5683"/>
</dbReference>
<feature type="signal peptide" evidence="1">
    <location>
        <begin position="1"/>
        <end position="19"/>
    </location>
</feature>
<dbReference type="Pfam" id="PF18935">
    <property type="entry name" value="DUF5683"/>
    <property type="match status" value="1"/>
</dbReference>
<comment type="caution">
    <text evidence="3">The sequence shown here is derived from an EMBL/GenBank/DDBJ whole genome shotgun (WGS) entry which is preliminary data.</text>
</comment>
<dbReference type="OrthoDB" id="9813910at2"/>
<protein>
    <recommendedName>
        <fullName evidence="2">DUF5683 domain-containing protein</fullName>
    </recommendedName>
</protein>
<keyword evidence="4" id="KW-1185">Reference proteome</keyword>